<keyword evidence="1" id="KW-0732">Signal</keyword>
<accession>A0ABV2QNN5</accession>
<organism evidence="2 3">
    <name type="scientific">Conyzicola nivalis</name>
    <dbReference type="NCBI Taxonomy" id="1477021"/>
    <lineage>
        <taxon>Bacteria</taxon>
        <taxon>Bacillati</taxon>
        <taxon>Actinomycetota</taxon>
        <taxon>Actinomycetes</taxon>
        <taxon>Micrococcales</taxon>
        <taxon>Microbacteriaceae</taxon>
        <taxon>Conyzicola</taxon>
    </lineage>
</organism>
<evidence type="ECO:0000313" key="2">
    <source>
        <dbReference type="EMBL" id="MET4582498.1"/>
    </source>
</evidence>
<gene>
    <name evidence="2" type="ORF">ABIE21_002008</name>
</gene>
<protein>
    <recommendedName>
        <fullName evidence="4">WxL domain-containing protein</fullName>
    </recommendedName>
</protein>
<evidence type="ECO:0000313" key="3">
    <source>
        <dbReference type="Proteomes" id="UP001549257"/>
    </source>
</evidence>
<dbReference type="EMBL" id="JBEPSJ010000002">
    <property type="protein sequence ID" value="MET4582498.1"/>
    <property type="molecule type" value="Genomic_DNA"/>
</dbReference>
<comment type="caution">
    <text evidence="2">The sequence shown here is derived from an EMBL/GenBank/DDBJ whole genome shotgun (WGS) entry which is preliminary data.</text>
</comment>
<dbReference type="RefSeq" id="WP_354024684.1">
    <property type="nucleotide sequence ID" value="NZ_JBEPSJ010000002.1"/>
</dbReference>
<evidence type="ECO:0000256" key="1">
    <source>
        <dbReference type="SAM" id="SignalP"/>
    </source>
</evidence>
<proteinExistence type="predicted"/>
<sequence length="203" mass="20502">MNRRAFAFRATTAFAGAVTLSVVGGSGIALALDDPHGDKDVAVSVEIAELEGPGVLAMTVAGQSAALTESGSTATNRQFTGTLPTVTVTDTRTADEIPAGAYWYVLGSITDFSGTAGQPDIASADSFGWTPKLVAGDPGSVAAGDEVDPGEGFTDSEMLAMAYDSGEIAPEGSWSANADLKLLTGAAVAPGKYSATLTLSLFE</sequence>
<name>A0ABV2QNN5_9MICO</name>
<keyword evidence="3" id="KW-1185">Reference proteome</keyword>
<feature type="chain" id="PRO_5046318297" description="WxL domain-containing protein" evidence="1">
    <location>
        <begin position="32"/>
        <end position="203"/>
    </location>
</feature>
<reference evidence="2 3" key="1">
    <citation type="submission" date="2024-06" db="EMBL/GenBank/DDBJ databases">
        <title>Sorghum-associated microbial communities from plants grown in Nebraska, USA.</title>
        <authorList>
            <person name="Schachtman D."/>
        </authorList>
    </citation>
    <scope>NUCLEOTIDE SEQUENCE [LARGE SCALE GENOMIC DNA]</scope>
    <source>
        <strain evidence="2 3">2857</strain>
    </source>
</reference>
<feature type="signal peptide" evidence="1">
    <location>
        <begin position="1"/>
        <end position="31"/>
    </location>
</feature>
<evidence type="ECO:0008006" key="4">
    <source>
        <dbReference type="Google" id="ProtNLM"/>
    </source>
</evidence>
<dbReference type="Proteomes" id="UP001549257">
    <property type="component" value="Unassembled WGS sequence"/>
</dbReference>